<protein>
    <submittedName>
        <fullName evidence="2">Uncharacterized protein</fullName>
    </submittedName>
</protein>
<dbReference type="Proteomes" id="UP000246722">
    <property type="component" value="Unassembled WGS sequence"/>
</dbReference>
<feature type="region of interest" description="Disordered" evidence="1">
    <location>
        <begin position="101"/>
        <end position="140"/>
    </location>
</feature>
<organism evidence="2 3">
    <name type="scientific">Cryobacterium arcticum</name>
    <dbReference type="NCBI Taxonomy" id="670052"/>
    <lineage>
        <taxon>Bacteria</taxon>
        <taxon>Bacillati</taxon>
        <taxon>Actinomycetota</taxon>
        <taxon>Actinomycetes</taxon>
        <taxon>Micrococcales</taxon>
        <taxon>Microbacteriaceae</taxon>
        <taxon>Cryobacterium</taxon>
    </lineage>
</organism>
<comment type="caution">
    <text evidence="2">The sequence shown here is derived from an EMBL/GenBank/DDBJ whole genome shotgun (WGS) entry which is preliminary data.</text>
</comment>
<evidence type="ECO:0000313" key="2">
    <source>
        <dbReference type="EMBL" id="PXA67406.1"/>
    </source>
</evidence>
<proteinExistence type="predicted"/>
<sequence>MRLEGATLPELQARVLAEHGDAARIVAAEQVTVGGIRGFFAKRHVEVTVEVPVTELRQAPGERRRAAHRRDELSTRLGIAALLDEADEAEALLHGGMDAVPGGEPRGVSAPTTDPGTGLPSTHGRGTVPHGSERAAPNVAFDGRDGTAVAAARTTDAVSTATPDFARLMDELTFATAPVRSAPATVTAAPPAVAAAAETPASPDAPLAVTDGAPQLLSGAGDLVLLLGLPDDVHAAARSLAAQPGAPISYAIDAVGDRRAALAARAGGVEQSRSILVTCGLPAGSGTSERSAMVAQLGADQVWAVVHAGRKPADTARWVSGAAALTPLDAIAVVGVESTATPGTVLDLGLPIGWLVAASAGPQNPIAIG</sequence>
<name>A0A317ZLV4_9MICO</name>
<accession>A0A317ZLV4</accession>
<reference evidence="2 3" key="1">
    <citation type="submission" date="2018-05" db="EMBL/GenBank/DDBJ databases">
        <title>Genetic diversity of glacier-inhabiting Cryobacterium bacteria in China and description of Cryobacterium mengkeensis sp. nov. and Arthrobacter glacialis sp. nov.</title>
        <authorList>
            <person name="Liu Q."/>
            <person name="Xin Y.-H."/>
        </authorList>
    </citation>
    <scope>NUCLEOTIDE SEQUENCE [LARGE SCALE GENOMIC DNA]</scope>
    <source>
        <strain evidence="2 3">SK-1</strain>
    </source>
</reference>
<gene>
    <name evidence="2" type="ORF">CTB96_11755</name>
</gene>
<dbReference type="EMBL" id="QHLY01000012">
    <property type="protein sequence ID" value="PXA67406.1"/>
    <property type="molecule type" value="Genomic_DNA"/>
</dbReference>
<evidence type="ECO:0000313" key="3">
    <source>
        <dbReference type="Proteomes" id="UP000246722"/>
    </source>
</evidence>
<evidence type="ECO:0000256" key="1">
    <source>
        <dbReference type="SAM" id="MobiDB-lite"/>
    </source>
</evidence>
<keyword evidence="3" id="KW-1185">Reference proteome</keyword>
<dbReference type="AlphaFoldDB" id="A0A317ZLV4"/>